<dbReference type="STRING" id="1036672.TKWG_10770"/>
<dbReference type="InterPro" id="IPR023346">
    <property type="entry name" value="Lysozyme-like_dom_sf"/>
</dbReference>
<proteinExistence type="predicted"/>
<gene>
    <name evidence="2" type="ordered locus">TKWG_10770</name>
</gene>
<dbReference type="Pfam" id="PF19489">
    <property type="entry name" value="SLT_4"/>
    <property type="match status" value="1"/>
</dbReference>
<keyword evidence="2" id="KW-0449">Lipoprotein</keyword>
<dbReference type="InterPro" id="IPR045795">
    <property type="entry name" value="SLT_4"/>
</dbReference>
<evidence type="ECO:0000313" key="2">
    <source>
        <dbReference type="EMBL" id="AFK62400.1"/>
    </source>
</evidence>
<dbReference type="HOGENOM" id="CLU_094963_0_0_4"/>
<dbReference type="Gene3D" id="1.10.530.10">
    <property type="match status" value="1"/>
</dbReference>
<accession>I3UBL2</accession>
<feature type="domain" description="Transglycosylase SLT" evidence="1">
    <location>
        <begin position="13"/>
        <end position="192"/>
    </location>
</feature>
<reference evidence="2 3" key="1">
    <citation type="journal article" date="2011" name="J. Bacteriol.">
        <title>Whole-genome shotgun sequencing of the sulfur-oxidizing chemoautotroph Tetrathiobacter kashmirensis.</title>
        <authorList>
            <person name="Ghosh W."/>
            <person name="George A."/>
            <person name="Agarwal A."/>
            <person name="Raj P."/>
            <person name="Alam M."/>
            <person name="Pyne P."/>
            <person name="Das Gupta S.K."/>
        </authorList>
    </citation>
    <scope>NUCLEOTIDE SEQUENCE [LARGE SCALE GENOMIC DNA]</scope>
    <source>
        <strain evidence="2 3">WT001</strain>
    </source>
</reference>
<dbReference type="CDD" id="cd00442">
    <property type="entry name" value="Lyz-like"/>
    <property type="match status" value="1"/>
</dbReference>
<sequence>MLQLKTIFTIGMLAGTVTLAGCATAPPKNAEDLCAIFQEKPQWHTAALDMQKKWGVPIPVPFAMMYQESSYRHDAKPPKNYLLWFIPWGRVSSAYGYAQAKDEVWGDYERETGQSASRDDFDDALDFMGWYMSKAQVLNGTSKWDAYGQYLNYHEGWSGYRNQSYQAKAWLMRTAEIVRERAARYTAQYNQCRSQLM</sequence>
<evidence type="ECO:0000259" key="1">
    <source>
        <dbReference type="Pfam" id="PF19489"/>
    </source>
</evidence>
<name>I3UBL2_ADVKW</name>
<dbReference type="AlphaFoldDB" id="I3UBL2"/>
<dbReference type="PROSITE" id="PS51257">
    <property type="entry name" value="PROKAR_LIPOPROTEIN"/>
    <property type="match status" value="1"/>
</dbReference>
<organism evidence="2 3">
    <name type="scientific">Advenella kashmirensis (strain DSM 17095 / LMG 22695 / WT001)</name>
    <name type="common">Tetrathiobacter kashmirensis</name>
    <dbReference type="NCBI Taxonomy" id="1036672"/>
    <lineage>
        <taxon>Bacteria</taxon>
        <taxon>Pseudomonadati</taxon>
        <taxon>Pseudomonadota</taxon>
        <taxon>Betaproteobacteria</taxon>
        <taxon>Burkholderiales</taxon>
        <taxon>Alcaligenaceae</taxon>
    </lineage>
</organism>
<evidence type="ECO:0000313" key="3">
    <source>
        <dbReference type="Proteomes" id="UP000005267"/>
    </source>
</evidence>
<dbReference type="EMBL" id="CP003555">
    <property type="protein sequence ID" value="AFK62400.1"/>
    <property type="molecule type" value="Genomic_DNA"/>
</dbReference>
<reference evidence="3" key="2">
    <citation type="journal article" date="2013" name="PLoS ONE">
        <title>Genome implosion elicits host-confinement in Alcaligenaceae: evidence from the comparative genomics of Tetrathiobacter kashmirensis, a pathogen in the making.</title>
        <authorList>
            <person name="Ghosh W."/>
            <person name="Alam M."/>
            <person name="Roy C."/>
            <person name="Pyne P."/>
            <person name="George A."/>
            <person name="Chakraborty R."/>
            <person name="Majumder S."/>
            <person name="Agarwal A."/>
            <person name="Chakraborty S."/>
            <person name="Majumdar S."/>
            <person name="Gupta S.K."/>
        </authorList>
    </citation>
    <scope>NUCLEOTIDE SEQUENCE [LARGE SCALE GENOMIC DNA]</scope>
    <source>
        <strain evidence="3">WT001</strain>
    </source>
</reference>
<dbReference type="KEGG" id="aka:TKWG_10770"/>
<protein>
    <submittedName>
        <fullName evidence="2">Lipoprotein</fullName>
    </submittedName>
</protein>
<dbReference type="Proteomes" id="UP000005267">
    <property type="component" value="Chromosome"/>
</dbReference>
<dbReference type="SUPFAM" id="SSF53955">
    <property type="entry name" value="Lysozyme-like"/>
    <property type="match status" value="1"/>
</dbReference>
<dbReference type="RefSeq" id="WP_014750491.1">
    <property type="nucleotide sequence ID" value="NC_017964.1"/>
</dbReference>
<keyword evidence="3" id="KW-1185">Reference proteome</keyword>